<comment type="caution">
    <text evidence="1">The sequence shown here is derived from an EMBL/GenBank/DDBJ whole genome shotgun (WGS) entry which is preliminary data.</text>
</comment>
<dbReference type="GeneID" id="95979413"/>
<keyword evidence="2" id="KW-1185">Reference proteome</keyword>
<evidence type="ECO:0000313" key="2">
    <source>
        <dbReference type="Proteomes" id="UP001562354"/>
    </source>
</evidence>
<dbReference type="RefSeq" id="XP_069197741.1">
    <property type="nucleotide sequence ID" value="XM_069347813.1"/>
</dbReference>
<dbReference type="EMBL" id="JBFMKM010000013">
    <property type="protein sequence ID" value="KAL1301465.1"/>
    <property type="molecule type" value="Genomic_DNA"/>
</dbReference>
<gene>
    <name evidence="1" type="ORF">AAFC00_005714</name>
</gene>
<evidence type="ECO:0000313" key="1">
    <source>
        <dbReference type="EMBL" id="KAL1301465.1"/>
    </source>
</evidence>
<proteinExistence type="predicted"/>
<organism evidence="1 2">
    <name type="scientific">Neodothiora populina</name>
    <dbReference type="NCBI Taxonomy" id="2781224"/>
    <lineage>
        <taxon>Eukaryota</taxon>
        <taxon>Fungi</taxon>
        <taxon>Dikarya</taxon>
        <taxon>Ascomycota</taxon>
        <taxon>Pezizomycotina</taxon>
        <taxon>Dothideomycetes</taxon>
        <taxon>Dothideomycetidae</taxon>
        <taxon>Dothideales</taxon>
        <taxon>Dothioraceae</taxon>
        <taxon>Neodothiora</taxon>
    </lineage>
</organism>
<accession>A0ABR3P6W7</accession>
<sequence>MQLKWNIGLIATAFVIPHLYSRVQLIRGLQKNAPEVIEGLSAFPSHEVKYVGQLRNCEDVILLDESDGWALLSCDAGRDHWNTVMGIFRNGSHTQGVLHLYNYASPKATPIPLSLLDFPQARVDFHLWASSTMLPRERSM</sequence>
<reference evidence="1 2" key="1">
    <citation type="submission" date="2024-07" db="EMBL/GenBank/DDBJ databases">
        <title>Draft sequence of the Neodothiora populina.</title>
        <authorList>
            <person name="Drown D.D."/>
            <person name="Schuette U.S."/>
            <person name="Buechlein A.B."/>
            <person name="Rusch D.R."/>
            <person name="Winton L.W."/>
            <person name="Adams G.A."/>
        </authorList>
    </citation>
    <scope>NUCLEOTIDE SEQUENCE [LARGE SCALE GENOMIC DNA]</scope>
    <source>
        <strain evidence="1 2">CPC 39397</strain>
    </source>
</reference>
<dbReference type="Proteomes" id="UP001562354">
    <property type="component" value="Unassembled WGS sequence"/>
</dbReference>
<name>A0ABR3P6W7_9PEZI</name>
<protein>
    <submittedName>
        <fullName evidence="1">Uncharacterized protein</fullName>
    </submittedName>
</protein>